<dbReference type="InterPro" id="IPR000620">
    <property type="entry name" value="EamA_dom"/>
</dbReference>
<comment type="subcellular location">
    <subcellularLocation>
        <location evidence="1">Cell membrane</location>
        <topology evidence="1">Multi-pass membrane protein</topology>
    </subcellularLocation>
</comment>
<comment type="caution">
    <text evidence="8">The sequence shown here is derived from an EMBL/GenBank/DDBJ whole genome shotgun (WGS) entry which is preliminary data.</text>
</comment>
<feature type="transmembrane region" description="Helical" evidence="6">
    <location>
        <begin position="12"/>
        <end position="35"/>
    </location>
</feature>
<evidence type="ECO:0000256" key="4">
    <source>
        <dbReference type="ARBA" id="ARBA00022989"/>
    </source>
</evidence>
<organism evidence="8">
    <name type="scientific">mine drainage metagenome</name>
    <dbReference type="NCBI Taxonomy" id="410659"/>
    <lineage>
        <taxon>unclassified sequences</taxon>
        <taxon>metagenomes</taxon>
        <taxon>ecological metagenomes</taxon>
    </lineage>
</organism>
<feature type="transmembrane region" description="Helical" evidence="6">
    <location>
        <begin position="97"/>
        <end position="120"/>
    </location>
</feature>
<dbReference type="GO" id="GO:0005886">
    <property type="term" value="C:plasma membrane"/>
    <property type="evidence" value="ECO:0007669"/>
    <property type="project" value="UniProtKB-SubCell"/>
</dbReference>
<keyword evidence="2" id="KW-1003">Cell membrane</keyword>
<evidence type="ECO:0000256" key="3">
    <source>
        <dbReference type="ARBA" id="ARBA00022692"/>
    </source>
</evidence>
<proteinExistence type="predicted"/>
<feature type="transmembrane region" description="Helical" evidence="6">
    <location>
        <begin position="158"/>
        <end position="176"/>
    </location>
</feature>
<feature type="transmembrane region" description="Helical" evidence="6">
    <location>
        <begin position="41"/>
        <end position="60"/>
    </location>
</feature>
<dbReference type="Pfam" id="PF00892">
    <property type="entry name" value="EamA"/>
    <property type="match status" value="1"/>
</dbReference>
<keyword evidence="3 6" id="KW-0812">Transmembrane</keyword>
<gene>
    <name evidence="8" type="ORF">B2A_12262</name>
</gene>
<evidence type="ECO:0000259" key="7">
    <source>
        <dbReference type="Pfam" id="PF00892"/>
    </source>
</evidence>
<evidence type="ECO:0000313" key="8">
    <source>
        <dbReference type="EMBL" id="EQD36123.1"/>
    </source>
</evidence>
<dbReference type="AlphaFoldDB" id="T0YSK8"/>
<name>T0YSK8_9ZZZZ</name>
<accession>T0YSK8</accession>
<feature type="non-terminal residue" evidence="8">
    <location>
        <position position="1"/>
    </location>
</feature>
<feature type="domain" description="EamA" evidence="7">
    <location>
        <begin position="41"/>
        <end position="175"/>
    </location>
</feature>
<keyword evidence="5 6" id="KW-0472">Membrane</keyword>
<reference evidence="8" key="2">
    <citation type="journal article" date="2014" name="ISME J.">
        <title>Microbial stratification in low pH oxic and suboxic macroscopic growths along an acid mine drainage.</title>
        <authorList>
            <person name="Mendez-Garcia C."/>
            <person name="Mesa V."/>
            <person name="Sprenger R.R."/>
            <person name="Richter M."/>
            <person name="Diez M.S."/>
            <person name="Solano J."/>
            <person name="Bargiela R."/>
            <person name="Golyshina O.V."/>
            <person name="Manteca A."/>
            <person name="Ramos J.L."/>
            <person name="Gallego J.R."/>
            <person name="Llorente I."/>
            <person name="Martins Dos Santos V.A."/>
            <person name="Jensen O.N."/>
            <person name="Pelaez A.I."/>
            <person name="Sanchez J."/>
            <person name="Ferrer M."/>
        </authorList>
    </citation>
    <scope>NUCLEOTIDE SEQUENCE</scope>
</reference>
<feature type="transmembrane region" description="Helical" evidence="6">
    <location>
        <begin position="72"/>
        <end position="91"/>
    </location>
</feature>
<dbReference type="PANTHER" id="PTHR42920">
    <property type="entry name" value="OS03G0707200 PROTEIN-RELATED"/>
    <property type="match status" value="1"/>
</dbReference>
<dbReference type="EMBL" id="AUZZ01008845">
    <property type="protein sequence ID" value="EQD36123.1"/>
    <property type="molecule type" value="Genomic_DNA"/>
</dbReference>
<evidence type="ECO:0000256" key="2">
    <source>
        <dbReference type="ARBA" id="ARBA00022475"/>
    </source>
</evidence>
<dbReference type="InterPro" id="IPR051258">
    <property type="entry name" value="Diverse_Substrate_Transporter"/>
</dbReference>
<keyword evidence="4 6" id="KW-1133">Transmembrane helix</keyword>
<evidence type="ECO:0000256" key="1">
    <source>
        <dbReference type="ARBA" id="ARBA00004651"/>
    </source>
</evidence>
<reference evidence="8" key="1">
    <citation type="submission" date="2013-08" db="EMBL/GenBank/DDBJ databases">
        <authorList>
            <person name="Mendez C."/>
            <person name="Richter M."/>
            <person name="Ferrer M."/>
            <person name="Sanchez J."/>
        </authorList>
    </citation>
    <scope>NUCLEOTIDE SEQUENCE</scope>
</reference>
<feature type="transmembrane region" description="Helical" evidence="6">
    <location>
        <begin position="132"/>
        <end position="152"/>
    </location>
</feature>
<protein>
    <submittedName>
        <fullName evidence="8">DMT family permease</fullName>
    </submittedName>
</protein>
<dbReference type="SUPFAM" id="SSF103481">
    <property type="entry name" value="Multidrug resistance efflux transporter EmrE"/>
    <property type="match status" value="1"/>
</dbReference>
<dbReference type="InterPro" id="IPR037185">
    <property type="entry name" value="EmrE-like"/>
</dbReference>
<sequence length="194" mass="21051">LISIVYLRVRVSRIIIVSSIVAFTGLIIMSTGAFYGASALFGDSLTIICAFAYAVNLTYLSKHSASVDSYVFSFYQLFVVAVFSAIAIPIIPGERMIFNSYVIFTILFTAIFAGVLAIFVTTKAMIYVEPSLAGIIFVGEPVFAALTSVWLINEHISIYTLIGGTIMVLAILMITISKYLEARATKSVGDLPET</sequence>
<evidence type="ECO:0000256" key="6">
    <source>
        <dbReference type="SAM" id="Phobius"/>
    </source>
</evidence>
<evidence type="ECO:0000256" key="5">
    <source>
        <dbReference type="ARBA" id="ARBA00023136"/>
    </source>
</evidence>
<dbReference type="PANTHER" id="PTHR42920:SF5">
    <property type="entry name" value="EAMA DOMAIN-CONTAINING PROTEIN"/>
    <property type="match status" value="1"/>
</dbReference>